<dbReference type="PANTHER" id="PTHR11731">
    <property type="entry name" value="PROTEASE FAMILY S9B,C DIPEPTIDYL-PEPTIDASE IV-RELATED"/>
    <property type="match status" value="1"/>
</dbReference>
<accession>A0A1I0AR86</accession>
<dbReference type="AlphaFoldDB" id="A0A1I0AR86"/>
<feature type="domain" description="Dipeptidylpeptidase IV N-terminal" evidence="3">
    <location>
        <begin position="92"/>
        <end position="433"/>
    </location>
</feature>
<dbReference type="GO" id="GO:0004177">
    <property type="term" value="F:aminopeptidase activity"/>
    <property type="evidence" value="ECO:0007669"/>
    <property type="project" value="UniProtKB-KW"/>
</dbReference>
<evidence type="ECO:0000259" key="3">
    <source>
        <dbReference type="Pfam" id="PF00930"/>
    </source>
</evidence>
<dbReference type="GO" id="GO:0006508">
    <property type="term" value="P:proteolysis"/>
    <property type="evidence" value="ECO:0007669"/>
    <property type="project" value="InterPro"/>
</dbReference>
<dbReference type="GO" id="GO:0008239">
    <property type="term" value="F:dipeptidyl-peptidase activity"/>
    <property type="evidence" value="ECO:0007669"/>
    <property type="project" value="TreeGrafter"/>
</dbReference>
<dbReference type="Proteomes" id="UP000198508">
    <property type="component" value="Unassembled WGS sequence"/>
</dbReference>
<dbReference type="EMBL" id="FOIM01000001">
    <property type="protein sequence ID" value="SES96251.1"/>
    <property type="molecule type" value="Genomic_DNA"/>
</dbReference>
<dbReference type="InterPro" id="IPR050278">
    <property type="entry name" value="Serine_Prot_S9B/DPPIV"/>
</dbReference>
<reference evidence="5" key="1">
    <citation type="submission" date="2016-10" db="EMBL/GenBank/DDBJ databases">
        <authorList>
            <person name="Varghese N."/>
            <person name="Submissions S."/>
        </authorList>
    </citation>
    <scope>NUCLEOTIDE SEQUENCE [LARGE SCALE GENOMIC DNA]</scope>
    <source>
        <strain evidence="5">NLAE-zl-G277</strain>
    </source>
</reference>
<dbReference type="Pfam" id="PF00326">
    <property type="entry name" value="Peptidase_S9"/>
    <property type="match status" value="1"/>
</dbReference>
<proteinExistence type="predicted"/>
<keyword evidence="4" id="KW-0645">Protease</keyword>
<evidence type="ECO:0000259" key="2">
    <source>
        <dbReference type="Pfam" id="PF00326"/>
    </source>
</evidence>
<protein>
    <submittedName>
        <fullName evidence="4">Dipeptidyl aminopeptidase/acylaminoacyl peptidase</fullName>
    </submittedName>
</protein>
<keyword evidence="5" id="KW-1185">Reference proteome</keyword>
<keyword evidence="4" id="KW-0378">Hydrolase</keyword>
<gene>
    <name evidence="4" type="ORF">SAMN05216313_101143</name>
</gene>
<feature type="domain" description="Peptidase S9 prolyl oligopeptidase catalytic" evidence="2">
    <location>
        <begin position="527"/>
        <end position="719"/>
    </location>
</feature>
<dbReference type="RefSeq" id="WP_092360406.1">
    <property type="nucleotide sequence ID" value="NZ_FOIM01000001.1"/>
</dbReference>
<dbReference type="Gene3D" id="3.40.50.1820">
    <property type="entry name" value="alpha/beta hydrolase"/>
    <property type="match status" value="1"/>
</dbReference>
<dbReference type="SUPFAM" id="SSF82171">
    <property type="entry name" value="DPP6 N-terminal domain-like"/>
    <property type="match status" value="1"/>
</dbReference>
<dbReference type="PANTHER" id="PTHR11731:SF193">
    <property type="entry name" value="DIPEPTIDYL PEPTIDASE 9"/>
    <property type="match status" value="1"/>
</dbReference>
<sequence length="759" mass="85507">MMDLLEKYRAAERMLPQYTRELVINGSPKIRWLDGVFFSYGREMREESGKETVNVRVNSLTGEEETGSEEAWRAGQNEAGKPQGTPTGNADPAQARRSEKSGFSVSPDGHCRLFYRCHNLYLLDGGGETQLTFDGEPLCEYGCYVDVYSQITVKRQGAAEHPLVLWSPDGRYFVTYRADRRAVKKLYAIESFGDSPQDIRPRLWEYPCPFAGDSDGELPHFALCVGDVKLRNMTMVQAPAYLDPVFTSEEKSFVRWLPDSSGFYLTWFSRGYGEGRLYLAEAATGAARQIVRETTDTFLNLGAFGQLDGFGSYQFSNFVTADRKLAFWQSERSGYAHLYRYRLDTGACEGDLFDAACREMIVQKLVKVDEAAGRIYFMANNVPDCSDPLYYQLFAVNFDGSGLARLTPEDAVHRVTMGEQAFVDTYSRVDLPPVTVLRDLKGALIRELERADVSGLLAAGYQIPERFTVKAADGVTRLWGILVRPAGFSSDAKYPVIDYIYGGAQLYNVPREFTWDNAMGREVMGGLQGFAQVGIAGIILDGRGTPGRGKRFHEFSWKAIHECAGLADHAACLPELKEQFPFLDLSRVGIWGNSGGGYATVSAMFRYPQIYRAGVASAGNYDQRMYENSWTERYYGLYQEELYGQGDITRLAGNLKGKLFLACGALDDNVSMSQTLRLCDRLIRCNKDYELLILPRVNHNVPADLYFIRRKLDFFVRHLLGQEPPEYEFKAEFKAVEPEKPGSKTEINAFTEEEHERTI</sequence>
<dbReference type="GeneID" id="93277970"/>
<keyword evidence="4" id="KW-0031">Aminopeptidase</keyword>
<name>A0A1I0AR86_9FIRM</name>
<evidence type="ECO:0000313" key="5">
    <source>
        <dbReference type="Proteomes" id="UP000198508"/>
    </source>
</evidence>
<evidence type="ECO:0000313" key="4">
    <source>
        <dbReference type="EMBL" id="SES96251.1"/>
    </source>
</evidence>
<evidence type="ECO:0000256" key="1">
    <source>
        <dbReference type="SAM" id="MobiDB-lite"/>
    </source>
</evidence>
<dbReference type="SUPFAM" id="SSF53474">
    <property type="entry name" value="alpha/beta-Hydrolases"/>
    <property type="match status" value="1"/>
</dbReference>
<feature type="region of interest" description="Disordered" evidence="1">
    <location>
        <begin position="738"/>
        <end position="759"/>
    </location>
</feature>
<dbReference type="InterPro" id="IPR029058">
    <property type="entry name" value="AB_hydrolase_fold"/>
</dbReference>
<dbReference type="InterPro" id="IPR002469">
    <property type="entry name" value="Peptidase_S9B_N"/>
</dbReference>
<dbReference type="STRING" id="460384.SAMN05216313_101143"/>
<dbReference type="Pfam" id="PF00930">
    <property type="entry name" value="DPPIV_N"/>
    <property type="match status" value="1"/>
</dbReference>
<organism evidence="4 5">
    <name type="scientific">Enterocloster lavalensis</name>
    <dbReference type="NCBI Taxonomy" id="460384"/>
    <lineage>
        <taxon>Bacteria</taxon>
        <taxon>Bacillati</taxon>
        <taxon>Bacillota</taxon>
        <taxon>Clostridia</taxon>
        <taxon>Lachnospirales</taxon>
        <taxon>Lachnospiraceae</taxon>
        <taxon>Enterocloster</taxon>
    </lineage>
</organism>
<feature type="region of interest" description="Disordered" evidence="1">
    <location>
        <begin position="60"/>
        <end position="104"/>
    </location>
</feature>
<dbReference type="InterPro" id="IPR001375">
    <property type="entry name" value="Peptidase_S9_cat"/>
</dbReference>
<dbReference type="Gene3D" id="2.140.10.30">
    <property type="entry name" value="Dipeptidylpeptidase IV, N-terminal domain"/>
    <property type="match status" value="1"/>
</dbReference>
<dbReference type="GO" id="GO:0008236">
    <property type="term" value="F:serine-type peptidase activity"/>
    <property type="evidence" value="ECO:0007669"/>
    <property type="project" value="InterPro"/>
</dbReference>